<keyword evidence="1" id="KW-0732">Signal</keyword>
<feature type="chain" id="PRO_5047442215" evidence="1">
    <location>
        <begin position="36"/>
        <end position="113"/>
    </location>
</feature>
<evidence type="ECO:0000256" key="1">
    <source>
        <dbReference type="SAM" id="SignalP"/>
    </source>
</evidence>
<name>A0ABQ9JTS4_9CUCU</name>
<keyword evidence="3" id="KW-1185">Reference proteome</keyword>
<accession>A0ABQ9JTS4</accession>
<organism evidence="2 3">
    <name type="scientific">Molorchus minor</name>
    <dbReference type="NCBI Taxonomy" id="1323400"/>
    <lineage>
        <taxon>Eukaryota</taxon>
        <taxon>Metazoa</taxon>
        <taxon>Ecdysozoa</taxon>
        <taxon>Arthropoda</taxon>
        <taxon>Hexapoda</taxon>
        <taxon>Insecta</taxon>
        <taxon>Pterygota</taxon>
        <taxon>Neoptera</taxon>
        <taxon>Endopterygota</taxon>
        <taxon>Coleoptera</taxon>
        <taxon>Polyphaga</taxon>
        <taxon>Cucujiformia</taxon>
        <taxon>Chrysomeloidea</taxon>
        <taxon>Cerambycidae</taxon>
        <taxon>Lamiinae</taxon>
        <taxon>Monochamini</taxon>
        <taxon>Molorchus</taxon>
    </lineage>
</organism>
<sequence length="113" mass="12872">MNSNYYRYRNREASHSDCRMLLLILLCSLAPAVLSSAYVQSVSPCSTPYTFLECIGVKPEADLLRSRRQEGYFYNPPIIPFEEGTTRRPPPPIITTTTQRTVTFTNPPGAYYK</sequence>
<dbReference type="EMBL" id="JAPWTJ010000169">
    <property type="protein sequence ID" value="KAJ8981711.1"/>
    <property type="molecule type" value="Genomic_DNA"/>
</dbReference>
<proteinExistence type="predicted"/>
<comment type="caution">
    <text evidence="2">The sequence shown here is derived from an EMBL/GenBank/DDBJ whole genome shotgun (WGS) entry which is preliminary data.</text>
</comment>
<reference evidence="2" key="1">
    <citation type="journal article" date="2023" name="Insect Mol. Biol.">
        <title>Genome sequencing provides insights into the evolution of gene families encoding plant cell wall-degrading enzymes in longhorned beetles.</title>
        <authorList>
            <person name="Shin N.R."/>
            <person name="Okamura Y."/>
            <person name="Kirsch R."/>
            <person name="Pauchet Y."/>
        </authorList>
    </citation>
    <scope>NUCLEOTIDE SEQUENCE</scope>
    <source>
        <strain evidence="2">MMC_N1</strain>
    </source>
</reference>
<feature type="non-terminal residue" evidence="2">
    <location>
        <position position="113"/>
    </location>
</feature>
<feature type="signal peptide" evidence="1">
    <location>
        <begin position="1"/>
        <end position="35"/>
    </location>
</feature>
<protein>
    <submittedName>
        <fullName evidence="2">Uncharacterized protein</fullName>
    </submittedName>
</protein>
<dbReference type="Proteomes" id="UP001162164">
    <property type="component" value="Unassembled WGS sequence"/>
</dbReference>
<evidence type="ECO:0000313" key="2">
    <source>
        <dbReference type="EMBL" id="KAJ8981711.1"/>
    </source>
</evidence>
<evidence type="ECO:0000313" key="3">
    <source>
        <dbReference type="Proteomes" id="UP001162164"/>
    </source>
</evidence>
<gene>
    <name evidence="2" type="ORF">NQ317_003776</name>
</gene>